<keyword evidence="1" id="KW-1133">Transmembrane helix</keyword>
<evidence type="ECO:0000256" key="1">
    <source>
        <dbReference type="SAM" id="Phobius"/>
    </source>
</evidence>
<protein>
    <submittedName>
        <fullName evidence="3">Integrator complex subunit 11</fullName>
    </submittedName>
</protein>
<dbReference type="PANTHER" id="PTHR46890:SF48">
    <property type="entry name" value="RNA-DIRECTED DNA POLYMERASE"/>
    <property type="match status" value="1"/>
</dbReference>
<dbReference type="InterPro" id="IPR043502">
    <property type="entry name" value="DNA/RNA_pol_sf"/>
</dbReference>
<reference evidence="3 4" key="1">
    <citation type="journal article" date="2016" name="Sci. Rep.">
        <title>The Dendrobium catenatum Lindl. genome sequence provides insights into polysaccharide synthase, floral development and adaptive evolution.</title>
        <authorList>
            <person name="Zhang G.Q."/>
            <person name="Xu Q."/>
            <person name="Bian C."/>
            <person name="Tsai W.C."/>
            <person name="Yeh C.M."/>
            <person name="Liu K.W."/>
            <person name="Yoshida K."/>
            <person name="Zhang L.S."/>
            <person name="Chang S.B."/>
            <person name="Chen F."/>
            <person name="Shi Y."/>
            <person name="Su Y.Y."/>
            <person name="Zhang Y.Q."/>
            <person name="Chen L.J."/>
            <person name="Yin Y."/>
            <person name="Lin M."/>
            <person name="Huang H."/>
            <person name="Deng H."/>
            <person name="Wang Z.W."/>
            <person name="Zhu S.L."/>
            <person name="Zhao X."/>
            <person name="Deng C."/>
            <person name="Niu S.C."/>
            <person name="Huang J."/>
            <person name="Wang M."/>
            <person name="Liu G.H."/>
            <person name="Yang H.J."/>
            <person name="Xiao X.J."/>
            <person name="Hsiao Y.Y."/>
            <person name="Wu W.L."/>
            <person name="Chen Y.Y."/>
            <person name="Mitsuda N."/>
            <person name="Ohme-Takagi M."/>
            <person name="Luo Y.B."/>
            <person name="Van de Peer Y."/>
            <person name="Liu Z.J."/>
        </authorList>
    </citation>
    <scope>NUCLEOTIDE SEQUENCE [LARGE SCALE GENOMIC DNA]</scope>
    <source>
        <tissue evidence="3">The whole plant</tissue>
    </source>
</reference>
<evidence type="ECO:0000313" key="4">
    <source>
        <dbReference type="Proteomes" id="UP000233837"/>
    </source>
</evidence>
<dbReference type="Proteomes" id="UP000233837">
    <property type="component" value="Unassembled WGS sequence"/>
</dbReference>
<feature type="transmembrane region" description="Helical" evidence="1">
    <location>
        <begin position="182"/>
        <end position="203"/>
    </location>
</feature>
<feature type="transmembrane region" description="Helical" evidence="1">
    <location>
        <begin position="209"/>
        <end position="227"/>
    </location>
</feature>
<name>A0A2I0VBJ6_9ASPA</name>
<evidence type="ECO:0000313" key="3">
    <source>
        <dbReference type="EMBL" id="PKU60779.1"/>
    </source>
</evidence>
<dbReference type="SUPFAM" id="SSF56672">
    <property type="entry name" value="DNA/RNA polymerases"/>
    <property type="match status" value="1"/>
</dbReference>
<accession>A0A2I0VBJ6</accession>
<dbReference type="AlphaFoldDB" id="A0A2I0VBJ6"/>
<keyword evidence="1" id="KW-0472">Membrane</keyword>
<keyword evidence="1" id="KW-0812">Transmembrane</keyword>
<dbReference type="STRING" id="906689.A0A2I0VBJ6"/>
<dbReference type="InterPro" id="IPR052343">
    <property type="entry name" value="Retrotransposon-Effector_Assoc"/>
</dbReference>
<dbReference type="InterPro" id="IPR000477">
    <property type="entry name" value="RT_dom"/>
</dbReference>
<gene>
    <name evidence="3" type="ORF">MA16_Dca026203</name>
</gene>
<organism evidence="3 4">
    <name type="scientific">Dendrobium catenatum</name>
    <dbReference type="NCBI Taxonomy" id="906689"/>
    <lineage>
        <taxon>Eukaryota</taxon>
        <taxon>Viridiplantae</taxon>
        <taxon>Streptophyta</taxon>
        <taxon>Embryophyta</taxon>
        <taxon>Tracheophyta</taxon>
        <taxon>Spermatophyta</taxon>
        <taxon>Magnoliopsida</taxon>
        <taxon>Liliopsida</taxon>
        <taxon>Asparagales</taxon>
        <taxon>Orchidaceae</taxon>
        <taxon>Epidendroideae</taxon>
        <taxon>Malaxideae</taxon>
        <taxon>Dendrobiinae</taxon>
        <taxon>Dendrobium</taxon>
    </lineage>
</organism>
<feature type="domain" description="Reverse transcriptase" evidence="2">
    <location>
        <begin position="48"/>
        <end position="191"/>
    </location>
</feature>
<keyword evidence="4" id="KW-1185">Reference proteome</keyword>
<dbReference type="Pfam" id="PF00078">
    <property type="entry name" value="RVT_1"/>
    <property type="match status" value="1"/>
</dbReference>
<evidence type="ECO:0000259" key="2">
    <source>
        <dbReference type="Pfam" id="PF00078"/>
    </source>
</evidence>
<reference evidence="3 4" key="2">
    <citation type="journal article" date="2017" name="Nature">
        <title>The Apostasia genome and the evolution of orchids.</title>
        <authorList>
            <person name="Zhang G.Q."/>
            <person name="Liu K.W."/>
            <person name="Li Z."/>
            <person name="Lohaus R."/>
            <person name="Hsiao Y.Y."/>
            <person name="Niu S.C."/>
            <person name="Wang J.Y."/>
            <person name="Lin Y.C."/>
            <person name="Xu Q."/>
            <person name="Chen L.J."/>
            <person name="Yoshida K."/>
            <person name="Fujiwara S."/>
            <person name="Wang Z.W."/>
            <person name="Zhang Y.Q."/>
            <person name="Mitsuda N."/>
            <person name="Wang M."/>
            <person name="Liu G.H."/>
            <person name="Pecoraro L."/>
            <person name="Huang H.X."/>
            <person name="Xiao X.J."/>
            <person name="Lin M."/>
            <person name="Wu X.Y."/>
            <person name="Wu W.L."/>
            <person name="Chen Y.Y."/>
            <person name="Chang S.B."/>
            <person name="Sakamoto S."/>
            <person name="Ohme-Takagi M."/>
            <person name="Yagi M."/>
            <person name="Zeng S.J."/>
            <person name="Shen C.Y."/>
            <person name="Yeh C.M."/>
            <person name="Luo Y.B."/>
            <person name="Tsai W.C."/>
            <person name="Van de Peer Y."/>
            <person name="Liu Z.J."/>
        </authorList>
    </citation>
    <scope>NUCLEOTIDE SEQUENCE [LARGE SCALE GENOMIC DNA]</scope>
    <source>
        <tissue evidence="3">The whole plant</tissue>
    </source>
</reference>
<dbReference type="EMBL" id="KZ503885">
    <property type="protein sequence ID" value="PKU60779.1"/>
    <property type="molecule type" value="Genomic_DNA"/>
</dbReference>
<dbReference type="PANTHER" id="PTHR46890">
    <property type="entry name" value="NON-LTR RETROLELEMENT REVERSE TRANSCRIPTASE-LIKE PROTEIN-RELATED"/>
    <property type="match status" value="1"/>
</dbReference>
<proteinExistence type="predicted"/>
<sequence length="238" mass="26897">MEEIKGILFNMNVDSATGPDRYTTKFFKTTWSITANDVFHAVQNDFSTISLCTVFYKLLSKLLMSRLSGLLPKIISPFQMGFVKGRAIADNILLAQEFCQDLDIKVRGGNMVMKLDITKAYDNINWSFIYKILSLFSFDLNFIKLIKSCIESPFYSIMVNGKSHGYFQASHGLRQGDPLSPAILSSLLTTYLGVWLICSLIVLVSISKLLAILIFLIYVLRTISLCFRMPPRIGLGRF</sequence>